<keyword evidence="4" id="KW-1185">Reference proteome</keyword>
<reference evidence="3" key="2">
    <citation type="submission" date="2023-01" db="EMBL/GenBank/DDBJ databases">
        <authorList>
            <person name="Sun Q."/>
            <person name="Evtushenko L."/>
        </authorList>
    </citation>
    <scope>NUCLEOTIDE SEQUENCE</scope>
    <source>
        <strain evidence="3">VKM Ac-1246</strain>
    </source>
</reference>
<comment type="caution">
    <text evidence="3">The sequence shown here is derived from an EMBL/GenBank/DDBJ whole genome shotgun (WGS) entry which is preliminary data.</text>
</comment>
<evidence type="ECO:0000313" key="4">
    <source>
        <dbReference type="Proteomes" id="UP001142292"/>
    </source>
</evidence>
<dbReference type="Pfam" id="PF16103">
    <property type="entry name" value="DUF4822"/>
    <property type="match status" value="1"/>
</dbReference>
<dbReference type="EMBL" id="BSEL01000002">
    <property type="protein sequence ID" value="GLJ66850.1"/>
    <property type="molecule type" value="Genomic_DNA"/>
</dbReference>
<reference evidence="3" key="1">
    <citation type="journal article" date="2014" name="Int. J. Syst. Evol. Microbiol.">
        <title>Complete genome of a new Firmicutes species belonging to the dominant human colonic microbiota ('Ruminococcus bicirculans') reveals two chromosomes and a selective capacity to utilize plant glucans.</title>
        <authorList>
            <consortium name="NISC Comparative Sequencing Program"/>
            <person name="Wegmann U."/>
            <person name="Louis P."/>
            <person name="Goesmann A."/>
            <person name="Henrissat B."/>
            <person name="Duncan S.H."/>
            <person name="Flint H.J."/>
        </authorList>
    </citation>
    <scope>NUCLEOTIDE SEQUENCE</scope>
    <source>
        <strain evidence="3">VKM Ac-1246</strain>
    </source>
</reference>
<dbReference type="InterPro" id="IPR032247">
    <property type="entry name" value="DUF4822"/>
</dbReference>
<evidence type="ECO:0000259" key="2">
    <source>
        <dbReference type="Pfam" id="PF16103"/>
    </source>
</evidence>
<keyword evidence="1" id="KW-0732">Signal</keyword>
<name>A0ABQ5SRT2_9ACTN</name>
<feature type="signal peptide" evidence="1">
    <location>
        <begin position="1"/>
        <end position="40"/>
    </location>
</feature>
<feature type="domain" description="DUF4822" evidence="2">
    <location>
        <begin position="71"/>
        <end position="191"/>
    </location>
</feature>
<evidence type="ECO:0000313" key="3">
    <source>
        <dbReference type="EMBL" id="GLJ66850.1"/>
    </source>
</evidence>
<sequence>MGARADEDIVEGMKKTTKIQKPVRVVATSFAALAAAAVLAACGASGEAAASDTEQKGGSGQVEAAAKTPAEVLASTAWETTGAVDQDGEEVPLEDEDVATFVGWAYFDGDGTFRMYELDDNPKMQGDWSVDAAGSTRHIVAKDEAGEVMFERDSDIVTLTEDEFTYRVFPDEKDKSVYLDIVHTPTDHAEPAS</sequence>
<feature type="chain" id="PRO_5046891785" description="DUF4822 domain-containing protein" evidence="1">
    <location>
        <begin position="41"/>
        <end position="193"/>
    </location>
</feature>
<dbReference type="Gene3D" id="2.40.128.540">
    <property type="entry name" value="Domain of unknown function DUF4822"/>
    <property type="match status" value="1"/>
</dbReference>
<gene>
    <name evidence="3" type="ORF">GCM10017579_08860</name>
</gene>
<proteinExistence type="predicted"/>
<evidence type="ECO:0000256" key="1">
    <source>
        <dbReference type="SAM" id="SignalP"/>
    </source>
</evidence>
<accession>A0ABQ5SRT2</accession>
<organism evidence="3 4">
    <name type="scientific">Nocardioides luteus</name>
    <dbReference type="NCBI Taxonomy" id="1844"/>
    <lineage>
        <taxon>Bacteria</taxon>
        <taxon>Bacillati</taxon>
        <taxon>Actinomycetota</taxon>
        <taxon>Actinomycetes</taxon>
        <taxon>Propionibacteriales</taxon>
        <taxon>Nocardioidaceae</taxon>
        <taxon>Nocardioides</taxon>
    </lineage>
</organism>
<protein>
    <recommendedName>
        <fullName evidence="2">DUF4822 domain-containing protein</fullName>
    </recommendedName>
</protein>
<dbReference type="Proteomes" id="UP001142292">
    <property type="component" value="Unassembled WGS sequence"/>
</dbReference>